<name>A0A8J6NLR5_9CHLR</name>
<dbReference type="Proteomes" id="UP000614469">
    <property type="component" value="Unassembled WGS sequence"/>
</dbReference>
<reference evidence="3 4" key="1">
    <citation type="submission" date="2020-08" db="EMBL/GenBank/DDBJ databases">
        <title>Bridging the membrane lipid divide: bacteria of the FCB group superphylum have the potential to synthesize archaeal ether lipids.</title>
        <authorList>
            <person name="Villanueva L."/>
            <person name="Von Meijenfeldt F.A.B."/>
            <person name="Westbye A.B."/>
            <person name="Yadav S."/>
            <person name="Hopmans E.C."/>
            <person name="Dutilh B.E."/>
            <person name="Sinninghe Damste J.S."/>
        </authorList>
    </citation>
    <scope>NUCLEOTIDE SEQUENCE [LARGE SCALE GENOMIC DNA]</scope>
    <source>
        <strain evidence="3">NIOZ-UU36</strain>
    </source>
</reference>
<protein>
    <submittedName>
        <fullName evidence="3">DUF3179 domain-containing protein</fullName>
    </submittedName>
</protein>
<organism evidence="3 4">
    <name type="scientific">Candidatus Desulfolinea nitratireducens</name>
    <dbReference type="NCBI Taxonomy" id="2841698"/>
    <lineage>
        <taxon>Bacteria</taxon>
        <taxon>Bacillati</taxon>
        <taxon>Chloroflexota</taxon>
        <taxon>Anaerolineae</taxon>
        <taxon>Anaerolineales</taxon>
        <taxon>Anaerolineales incertae sedis</taxon>
        <taxon>Candidatus Desulfolinea</taxon>
    </lineage>
</organism>
<dbReference type="PROSITE" id="PS51257">
    <property type="entry name" value="PROKAR_LIPOPROTEIN"/>
    <property type="match status" value="1"/>
</dbReference>
<keyword evidence="2" id="KW-0732">Signal</keyword>
<evidence type="ECO:0000256" key="1">
    <source>
        <dbReference type="SAM" id="MobiDB-lite"/>
    </source>
</evidence>
<evidence type="ECO:0000256" key="2">
    <source>
        <dbReference type="SAM" id="SignalP"/>
    </source>
</evidence>
<dbReference type="EMBL" id="JACNJN010000107">
    <property type="protein sequence ID" value="MBC8335386.1"/>
    <property type="molecule type" value="Genomic_DNA"/>
</dbReference>
<evidence type="ECO:0000313" key="3">
    <source>
        <dbReference type="EMBL" id="MBC8335386.1"/>
    </source>
</evidence>
<feature type="chain" id="PRO_5035256887" evidence="2">
    <location>
        <begin position="30"/>
        <end position="406"/>
    </location>
</feature>
<feature type="region of interest" description="Disordered" evidence="1">
    <location>
        <begin position="26"/>
        <end position="67"/>
    </location>
</feature>
<gene>
    <name evidence="3" type="ORF">H8E29_08990</name>
</gene>
<accession>A0A8J6NLR5</accession>
<evidence type="ECO:0000313" key="4">
    <source>
        <dbReference type="Proteomes" id="UP000614469"/>
    </source>
</evidence>
<dbReference type="AlphaFoldDB" id="A0A8J6NLR5"/>
<dbReference type="InterPro" id="IPR021516">
    <property type="entry name" value="DUF3179"/>
</dbReference>
<dbReference type="Pfam" id="PF11376">
    <property type="entry name" value="DUF3179"/>
    <property type="match status" value="1"/>
</dbReference>
<sequence length="406" mass="44654">MSYRYKKWFFLTLVLILGLAACAPNSSRADTPANDPPESEPVPEEASAVEAETSLPVERPPSGAEAQFSTDFSKHSISYSEVLSGGPPKDGIPAIDDPSYVSIAEADAWISDVEPIVFVQVGDNVRAYPLQILTWHEIVNDVLGEKPLVVSFCPLCNTAIAFEREFDGQILDFGTTGRLRYSNLIMYDRQTETWWQQATGDGVAGEYTGERLTFYPASIISWEDFKTEYPDGSVLSRDTGFNRSYGTNPYAGYDDINQTPFLFDGNYDDQLPPMARVLTVELNGETVAYTYDLLDDEVAINDQVGGVSITVFWTEGTASALDSPQISSGRDIGTAVAYSREVAGQTLTFGLDNGFIRDLETGSTWDIFGQATDGELAGESLTPVVAVNHFWFSWAAFQPETRVYQP</sequence>
<proteinExistence type="predicted"/>
<feature type="signal peptide" evidence="2">
    <location>
        <begin position="1"/>
        <end position="29"/>
    </location>
</feature>
<comment type="caution">
    <text evidence="3">The sequence shown here is derived from an EMBL/GenBank/DDBJ whole genome shotgun (WGS) entry which is preliminary data.</text>
</comment>